<dbReference type="EMBL" id="JACGWJ010000031">
    <property type="protein sequence ID" value="KAL0299094.1"/>
    <property type="molecule type" value="Genomic_DNA"/>
</dbReference>
<dbReference type="PANTHER" id="PTHR32499">
    <property type="entry name" value="FASCICLIN-LIKE ARABINOGALACTAN PROTEIN 16"/>
    <property type="match status" value="1"/>
</dbReference>
<feature type="domain" description="FAS1" evidence="4">
    <location>
        <begin position="35"/>
        <end position="122"/>
    </location>
</feature>
<accession>A0AAW2JXX2</accession>
<feature type="chain" id="PRO_5043654698" evidence="3">
    <location>
        <begin position="25"/>
        <end position="122"/>
    </location>
</feature>
<dbReference type="InterPro" id="IPR044654">
    <property type="entry name" value="FLA15/16/17/18"/>
</dbReference>
<evidence type="ECO:0000256" key="2">
    <source>
        <dbReference type="SAM" id="MobiDB-lite"/>
    </source>
</evidence>
<feature type="region of interest" description="Disordered" evidence="2">
    <location>
        <begin position="86"/>
        <end position="122"/>
    </location>
</feature>
<proteinExistence type="inferred from homology"/>
<keyword evidence="3" id="KW-0732">Signal</keyword>
<dbReference type="SUPFAM" id="SSF82153">
    <property type="entry name" value="FAS1 domain"/>
    <property type="match status" value="1"/>
</dbReference>
<name>A0AAW2JXX2_SESRA</name>
<evidence type="ECO:0000256" key="3">
    <source>
        <dbReference type="SAM" id="SignalP"/>
    </source>
</evidence>
<feature type="signal peptide" evidence="3">
    <location>
        <begin position="1"/>
        <end position="24"/>
    </location>
</feature>
<evidence type="ECO:0000256" key="1">
    <source>
        <dbReference type="ARBA" id="ARBA00007843"/>
    </source>
</evidence>
<dbReference type="PANTHER" id="PTHR32499:SF3">
    <property type="entry name" value="FASCICLIN-LIKE ARABINOGALACTAN PROTEIN 16"/>
    <property type="match status" value="1"/>
</dbReference>
<sequence length="122" mass="13052">MPTSSPHLPLLLLLLLSAAAPIRATLPEKPAPISSSSILIALLDSQDYTELSELVEKALLLHTLEEALTKHNLTIFAQKNDALERHLDRNSSASSSNPATSSPPDSFSPFCPVSSITETGLH</sequence>
<comment type="similarity">
    <text evidence="1">Belongs to the fasciclin-like AGP family.</text>
</comment>
<dbReference type="AlphaFoldDB" id="A0AAW2JXX2"/>
<feature type="compositionally biased region" description="Low complexity" evidence="2">
    <location>
        <begin position="90"/>
        <end position="115"/>
    </location>
</feature>
<dbReference type="InterPro" id="IPR000782">
    <property type="entry name" value="FAS1_domain"/>
</dbReference>
<dbReference type="InterPro" id="IPR036378">
    <property type="entry name" value="FAS1_dom_sf"/>
</dbReference>
<evidence type="ECO:0000259" key="4">
    <source>
        <dbReference type="PROSITE" id="PS50213"/>
    </source>
</evidence>
<organism evidence="5">
    <name type="scientific">Sesamum radiatum</name>
    <name type="common">Black benniseed</name>
    <dbReference type="NCBI Taxonomy" id="300843"/>
    <lineage>
        <taxon>Eukaryota</taxon>
        <taxon>Viridiplantae</taxon>
        <taxon>Streptophyta</taxon>
        <taxon>Embryophyta</taxon>
        <taxon>Tracheophyta</taxon>
        <taxon>Spermatophyta</taxon>
        <taxon>Magnoliopsida</taxon>
        <taxon>eudicotyledons</taxon>
        <taxon>Gunneridae</taxon>
        <taxon>Pentapetalae</taxon>
        <taxon>asterids</taxon>
        <taxon>lamiids</taxon>
        <taxon>Lamiales</taxon>
        <taxon>Pedaliaceae</taxon>
        <taxon>Sesamum</taxon>
    </lineage>
</organism>
<protein>
    <submittedName>
        <fullName evidence="5">Fasciclin-like arabinogalactan protein 16</fullName>
    </submittedName>
</protein>
<gene>
    <name evidence="5" type="ORF">Sradi_6569200</name>
</gene>
<evidence type="ECO:0000313" key="5">
    <source>
        <dbReference type="EMBL" id="KAL0299094.1"/>
    </source>
</evidence>
<reference evidence="5" key="1">
    <citation type="submission" date="2020-06" db="EMBL/GenBank/DDBJ databases">
        <authorList>
            <person name="Li T."/>
            <person name="Hu X."/>
            <person name="Zhang T."/>
            <person name="Song X."/>
            <person name="Zhang H."/>
            <person name="Dai N."/>
            <person name="Sheng W."/>
            <person name="Hou X."/>
            <person name="Wei L."/>
        </authorList>
    </citation>
    <scope>NUCLEOTIDE SEQUENCE</scope>
    <source>
        <strain evidence="5">G02</strain>
        <tissue evidence="5">Leaf</tissue>
    </source>
</reference>
<comment type="caution">
    <text evidence="5">The sequence shown here is derived from an EMBL/GenBank/DDBJ whole genome shotgun (WGS) entry which is preliminary data.</text>
</comment>
<dbReference type="Gene3D" id="2.30.180.10">
    <property type="entry name" value="FAS1 domain"/>
    <property type="match status" value="1"/>
</dbReference>
<dbReference type="PROSITE" id="PS50213">
    <property type="entry name" value="FAS1"/>
    <property type="match status" value="1"/>
</dbReference>
<reference evidence="5" key="2">
    <citation type="journal article" date="2024" name="Plant">
        <title>Genomic evolution and insights into agronomic trait innovations of Sesamum species.</title>
        <authorList>
            <person name="Miao H."/>
            <person name="Wang L."/>
            <person name="Qu L."/>
            <person name="Liu H."/>
            <person name="Sun Y."/>
            <person name="Le M."/>
            <person name="Wang Q."/>
            <person name="Wei S."/>
            <person name="Zheng Y."/>
            <person name="Lin W."/>
            <person name="Duan Y."/>
            <person name="Cao H."/>
            <person name="Xiong S."/>
            <person name="Wang X."/>
            <person name="Wei L."/>
            <person name="Li C."/>
            <person name="Ma Q."/>
            <person name="Ju M."/>
            <person name="Zhao R."/>
            <person name="Li G."/>
            <person name="Mu C."/>
            <person name="Tian Q."/>
            <person name="Mei H."/>
            <person name="Zhang T."/>
            <person name="Gao T."/>
            <person name="Zhang H."/>
        </authorList>
    </citation>
    <scope>NUCLEOTIDE SEQUENCE</scope>
    <source>
        <strain evidence="5">G02</strain>
    </source>
</reference>